<dbReference type="RefSeq" id="WP_091838887.1">
    <property type="nucleotide sequence ID" value="NZ_FOAN01000007.1"/>
</dbReference>
<accession>A0A1H7VLA1</accession>
<dbReference type="STRING" id="1036779.SAMN04515666_107149"/>
<sequence>MALKSFLFAGNQALEQCAVRDASHILRGAKGVHVGKIQAALAALDDAVIDPAEWRGRIYGASTERAVLAFKQKRKIINRSYQSKEDAIVGKMTIAALDEEMKALEVKGISSGTSRCASPNCSPLQGRRMLAIARRQADMRGAGGFVASAAEDPSAIVAGSNRQRITAPVAANAEKPKLMVGVGSGRGEGGASVLAGVNYQMVPLHGTRTITAMTYGARTRLRVPANVTVAIDGAPAAPVDSVVTIPAGPGVRDITVTGVSAGTGVLMLRADGESWEEVLARDALLSVKGAISVHARAVFVTDARKNRSQYSESDVQTAMASLTRFFKSWCNIDIAYHGSMPFAVDEDLGDPFDAGQRVAAEMGSDAVFHFAGGKQRVFDNEFDRLKGNRSKVVYFMWRLKGERTVAVTYHDRVFMQNYGDDQKKLIIALAHEMCHAMGAHEHSTQIGNLMYEVIEGMGPAMDFVDIDLCNPG</sequence>
<dbReference type="Gene3D" id="1.10.101.10">
    <property type="entry name" value="PGBD-like superfamily/PGBD"/>
    <property type="match status" value="1"/>
</dbReference>
<evidence type="ECO:0000313" key="2">
    <source>
        <dbReference type="Proteomes" id="UP000199664"/>
    </source>
</evidence>
<name>A0A1H7VLA1_9HYPH</name>
<dbReference type="EMBL" id="FOAN01000007">
    <property type="protein sequence ID" value="SEM09794.1"/>
    <property type="molecule type" value="Genomic_DNA"/>
</dbReference>
<proteinExistence type="predicted"/>
<reference evidence="2" key="1">
    <citation type="submission" date="2016-10" db="EMBL/GenBank/DDBJ databases">
        <authorList>
            <person name="Varghese N."/>
            <person name="Submissions S."/>
        </authorList>
    </citation>
    <scope>NUCLEOTIDE SEQUENCE [LARGE SCALE GENOMIC DNA]</scope>
    <source>
        <strain evidence="2">LMG 26383,CCUG 61248,R- 45681</strain>
    </source>
</reference>
<protein>
    <submittedName>
        <fullName evidence="1">Uncharacterized protein</fullName>
    </submittedName>
</protein>
<keyword evidence="2" id="KW-1185">Reference proteome</keyword>
<dbReference type="AlphaFoldDB" id="A0A1H7VLA1"/>
<dbReference type="InterPro" id="IPR036366">
    <property type="entry name" value="PGBDSf"/>
</dbReference>
<dbReference type="Proteomes" id="UP000199664">
    <property type="component" value="Unassembled WGS sequence"/>
</dbReference>
<dbReference type="OrthoDB" id="7376624at2"/>
<organism evidence="1 2">
    <name type="scientific">Bosea lupini</name>
    <dbReference type="NCBI Taxonomy" id="1036779"/>
    <lineage>
        <taxon>Bacteria</taxon>
        <taxon>Pseudomonadati</taxon>
        <taxon>Pseudomonadota</taxon>
        <taxon>Alphaproteobacteria</taxon>
        <taxon>Hyphomicrobiales</taxon>
        <taxon>Boseaceae</taxon>
        <taxon>Bosea</taxon>
    </lineage>
</organism>
<gene>
    <name evidence="1" type="ORF">SAMN04515666_107149</name>
</gene>
<evidence type="ECO:0000313" key="1">
    <source>
        <dbReference type="EMBL" id="SEM09794.1"/>
    </source>
</evidence>